<evidence type="ECO:0000313" key="4">
    <source>
        <dbReference type="Proteomes" id="UP000235145"/>
    </source>
</evidence>
<dbReference type="OrthoDB" id="2973320at2759"/>
<dbReference type="GO" id="GO:0006952">
    <property type="term" value="P:defense response"/>
    <property type="evidence" value="ECO:0007669"/>
    <property type="project" value="UniProtKB-KW"/>
</dbReference>
<accession>A0A9R1WLH6</accession>
<dbReference type="PANTHER" id="PTHR36766:SF61">
    <property type="entry name" value="NB-ARC DOMAIN DISEASE RESISTANCE PROTEIN"/>
    <property type="match status" value="1"/>
</dbReference>
<keyword evidence="4" id="KW-1185">Reference proteome</keyword>
<comment type="caution">
    <text evidence="3">The sequence shown here is derived from an EMBL/GenBank/DDBJ whole genome shotgun (WGS) entry which is preliminary data.</text>
</comment>
<dbReference type="AlphaFoldDB" id="A0A9R1WLH6"/>
<dbReference type="Proteomes" id="UP000235145">
    <property type="component" value="Unassembled WGS sequence"/>
</dbReference>
<name>A0A9R1WLH6_LACSA</name>
<dbReference type="EMBL" id="NBSK02000001">
    <property type="protein sequence ID" value="KAJ0224922.1"/>
    <property type="molecule type" value="Genomic_DNA"/>
</dbReference>
<dbReference type="GO" id="GO:0043531">
    <property type="term" value="F:ADP binding"/>
    <property type="evidence" value="ECO:0007669"/>
    <property type="project" value="InterPro"/>
</dbReference>
<dbReference type="InterPro" id="IPR027417">
    <property type="entry name" value="P-loop_NTPase"/>
</dbReference>
<reference evidence="3 4" key="1">
    <citation type="journal article" date="2017" name="Nat. Commun.">
        <title>Genome assembly with in vitro proximity ligation data and whole-genome triplication in lettuce.</title>
        <authorList>
            <person name="Reyes-Chin-Wo S."/>
            <person name="Wang Z."/>
            <person name="Yang X."/>
            <person name="Kozik A."/>
            <person name="Arikit S."/>
            <person name="Song C."/>
            <person name="Xia L."/>
            <person name="Froenicke L."/>
            <person name="Lavelle D.O."/>
            <person name="Truco M.J."/>
            <person name="Xia R."/>
            <person name="Zhu S."/>
            <person name="Xu C."/>
            <person name="Xu H."/>
            <person name="Xu X."/>
            <person name="Cox K."/>
            <person name="Korf I."/>
            <person name="Meyers B.C."/>
            <person name="Michelmore R.W."/>
        </authorList>
    </citation>
    <scope>NUCLEOTIDE SEQUENCE [LARGE SCALE GENOMIC DNA]</scope>
    <source>
        <strain evidence="4">cv. Salinas</strain>
        <tissue evidence="3">Seedlings</tissue>
    </source>
</reference>
<keyword evidence="1" id="KW-0611">Plant defense</keyword>
<dbReference type="PANTHER" id="PTHR36766">
    <property type="entry name" value="PLANT BROAD-SPECTRUM MILDEW RESISTANCE PROTEIN RPW8"/>
    <property type="match status" value="1"/>
</dbReference>
<dbReference type="SUPFAM" id="SSF52540">
    <property type="entry name" value="P-loop containing nucleoside triphosphate hydrolases"/>
    <property type="match status" value="1"/>
</dbReference>
<proteinExistence type="predicted"/>
<dbReference type="Pfam" id="PF00931">
    <property type="entry name" value="NB-ARC"/>
    <property type="match status" value="1"/>
</dbReference>
<organism evidence="3 4">
    <name type="scientific">Lactuca sativa</name>
    <name type="common">Garden lettuce</name>
    <dbReference type="NCBI Taxonomy" id="4236"/>
    <lineage>
        <taxon>Eukaryota</taxon>
        <taxon>Viridiplantae</taxon>
        <taxon>Streptophyta</taxon>
        <taxon>Embryophyta</taxon>
        <taxon>Tracheophyta</taxon>
        <taxon>Spermatophyta</taxon>
        <taxon>Magnoliopsida</taxon>
        <taxon>eudicotyledons</taxon>
        <taxon>Gunneridae</taxon>
        <taxon>Pentapetalae</taxon>
        <taxon>asterids</taxon>
        <taxon>campanulids</taxon>
        <taxon>Asterales</taxon>
        <taxon>Asteraceae</taxon>
        <taxon>Cichorioideae</taxon>
        <taxon>Cichorieae</taxon>
        <taxon>Lactucinae</taxon>
        <taxon>Lactuca</taxon>
    </lineage>
</organism>
<sequence length="158" mass="18396">MGGIEKTTLAKVLYNEQKVKDCFEVREWVCVSKECDVFNISKAIFHAVSWKNKDFANLDLLHVALKEEVSKKRFLLVLDDVWNEAPASRSYRKLKELHRAKHLQTFLIMSVSEEIDGFDKVLVELLPELQFLRVLTTKCHRLDSNVGYFHNQNINTEA</sequence>
<evidence type="ECO:0000256" key="1">
    <source>
        <dbReference type="ARBA" id="ARBA00022821"/>
    </source>
</evidence>
<gene>
    <name evidence="3" type="ORF">LSAT_V11C100038860</name>
</gene>
<evidence type="ECO:0000259" key="2">
    <source>
        <dbReference type="Pfam" id="PF00931"/>
    </source>
</evidence>
<dbReference type="Gene3D" id="3.40.50.300">
    <property type="entry name" value="P-loop containing nucleotide triphosphate hydrolases"/>
    <property type="match status" value="1"/>
</dbReference>
<dbReference type="InterPro" id="IPR002182">
    <property type="entry name" value="NB-ARC"/>
</dbReference>
<protein>
    <recommendedName>
        <fullName evidence="2">NB-ARC domain-containing protein</fullName>
    </recommendedName>
</protein>
<feature type="domain" description="NB-ARC" evidence="2">
    <location>
        <begin position="1"/>
        <end position="116"/>
    </location>
</feature>
<evidence type="ECO:0000313" key="3">
    <source>
        <dbReference type="EMBL" id="KAJ0224922.1"/>
    </source>
</evidence>